<reference evidence="2" key="1">
    <citation type="submission" date="2022-10" db="EMBL/GenBank/DDBJ databases">
        <title>The complete genomes of actinobacterial strains from the NBC collection.</title>
        <authorList>
            <person name="Joergensen T.S."/>
            <person name="Alvarez Arevalo M."/>
            <person name="Sterndorff E.B."/>
            <person name="Faurdal D."/>
            <person name="Vuksanovic O."/>
            <person name="Mourched A.-S."/>
            <person name="Charusanti P."/>
            <person name="Shaw S."/>
            <person name="Blin K."/>
            <person name="Weber T."/>
        </authorList>
    </citation>
    <scope>NUCLEOTIDE SEQUENCE</scope>
    <source>
        <strain evidence="2">NBC_00119</strain>
    </source>
</reference>
<name>A0AAU1U0Z0_9ACTN</name>
<evidence type="ECO:0000256" key="1">
    <source>
        <dbReference type="SAM" id="MobiDB-lite"/>
    </source>
</evidence>
<dbReference type="EMBL" id="CP108195">
    <property type="protein sequence ID" value="WTS11535.1"/>
    <property type="molecule type" value="Genomic_DNA"/>
</dbReference>
<sequence length="40" mass="4165">MSPLLFRRAAGQRDGTDVSAQIGHVGDAGGRVDSQPDRLG</sequence>
<dbReference type="AlphaFoldDB" id="A0AAU1U0Z0"/>
<organism evidence="2">
    <name type="scientific">Streptomyces sp. NBC_00119</name>
    <dbReference type="NCBI Taxonomy" id="2975659"/>
    <lineage>
        <taxon>Bacteria</taxon>
        <taxon>Bacillati</taxon>
        <taxon>Actinomycetota</taxon>
        <taxon>Actinomycetes</taxon>
        <taxon>Kitasatosporales</taxon>
        <taxon>Streptomycetaceae</taxon>
        <taxon>Streptomyces</taxon>
    </lineage>
</organism>
<protein>
    <submittedName>
        <fullName evidence="2">Uncharacterized protein</fullName>
    </submittedName>
</protein>
<gene>
    <name evidence="2" type="ORF">OHU69_11040</name>
</gene>
<accession>A0AAU1U0Z0</accession>
<feature type="region of interest" description="Disordered" evidence="1">
    <location>
        <begin position="1"/>
        <end position="40"/>
    </location>
</feature>
<evidence type="ECO:0000313" key="2">
    <source>
        <dbReference type="EMBL" id="WTS11535.1"/>
    </source>
</evidence>
<proteinExistence type="predicted"/>